<name>A0A2M7H4B7_9BACT</name>
<reference evidence="4 5" key="1">
    <citation type="submission" date="2017-09" db="EMBL/GenBank/DDBJ databases">
        <title>Depth-based differentiation of microbial function through sediment-hosted aquifers and enrichment of novel symbionts in the deep terrestrial subsurface.</title>
        <authorList>
            <person name="Probst A.J."/>
            <person name="Ladd B."/>
            <person name="Jarett J.K."/>
            <person name="Geller-Mcgrath D.E."/>
            <person name="Sieber C.M."/>
            <person name="Emerson J.B."/>
            <person name="Anantharaman K."/>
            <person name="Thomas B.C."/>
            <person name="Malmstrom R."/>
            <person name="Stieglmeier M."/>
            <person name="Klingl A."/>
            <person name="Woyke T."/>
            <person name="Ryan C.M."/>
            <person name="Banfield J.F."/>
        </authorList>
    </citation>
    <scope>NUCLEOTIDE SEQUENCE [LARGE SCALE GENOMIC DNA]</scope>
    <source>
        <strain evidence="4">CG15_BIG_FIL_POST_REV_8_21_14_020_45_12</strain>
    </source>
</reference>
<keyword evidence="2" id="KW-1133">Transmembrane helix</keyword>
<sequence>MSTPQTPHKQNQSKAKPPVKDLPASSKKRQRFRRVAVVISVLASIILLIIAIGLGLYDQFLSRFENKVYPGVAVADVVVSGLTYSEALEAVDSKVDQLYQSGILIEFSGAGAVTEETNSSLVLLPEIVPLSFSGTVQTLYSTQSEAAIDKAFAIGRTGSQREQSLAQFNAWRSGRNIMLDETINRQIIEDLIVENFSSFESPSQNASLFITTDGSVEIVPEQSGMEFDVTSIVDQVVEQIQNLDSTSIVISLQSISPEVTAADVTNDLDVINDLLSRAPVTITWEDKTWTYDRAEVGSWLNYSTQGQLSIDANILEDSLSKPAAEVVVSPQEGRWQVDKDAGGSVVGLTQFSEAQEGRTIDYLATSVAIMEYLQGVSDDVVLSVVVEEPKFSQENANDLGIKDILGTGHSNMAGSPYNRRQNISRGIELLNGLLIAPNEEFSLVDALQPFTLENGYVAELVIKGNETTPEVGGGLCQIGTTTFRGAMFSGLDITARQNHSYAVSYYADDRNGLPGTDATIYEGWPDLRFINDTPGYILLQTRLEGNDLYFDYWGTDDGRIADFTPPTISGWVSPPPTKEVETTELAPGERRCTESAHAGTSAAFDYTIQYLDGTSHQETFTSTYKPWQAVCLVGVDPAAALEEADTVDDPVEDTTSPETEDPADTTGDVQPKKKKNAAKTTGE</sequence>
<dbReference type="InterPro" id="IPR022029">
    <property type="entry name" value="YoaR-like_PG-bd"/>
</dbReference>
<dbReference type="InterPro" id="IPR052913">
    <property type="entry name" value="Glycopeptide_resist_protein"/>
</dbReference>
<feature type="region of interest" description="Disordered" evidence="1">
    <location>
        <begin position="1"/>
        <end position="27"/>
    </location>
</feature>
<proteinExistence type="predicted"/>
<dbReference type="EMBL" id="PFGC01000028">
    <property type="protein sequence ID" value="PIW37057.1"/>
    <property type="molecule type" value="Genomic_DNA"/>
</dbReference>
<dbReference type="PANTHER" id="PTHR35788:SF1">
    <property type="entry name" value="EXPORTED PROTEIN"/>
    <property type="match status" value="1"/>
</dbReference>
<accession>A0A2M7H4B7</accession>
<feature type="compositionally biased region" description="Polar residues" evidence="1">
    <location>
        <begin position="1"/>
        <end position="14"/>
    </location>
</feature>
<keyword evidence="2" id="KW-0472">Membrane</keyword>
<evidence type="ECO:0000259" key="3">
    <source>
        <dbReference type="Pfam" id="PF12229"/>
    </source>
</evidence>
<dbReference type="InterPro" id="IPR007391">
    <property type="entry name" value="Vancomycin_resist_VanW"/>
</dbReference>
<dbReference type="AlphaFoldDB" id="A0A2M7H4B7"/>
<feature type="transmembrane region" description="Helical" evidence="2">
    <location>
        <begin position="35"/>
        <end position="57"/>
    </location>
</feature>
<feature type="compositionally biased region" description="Acidic residues" evidence="1">
    <location>
        <begin position="642"/>
        <end position="652"/>
    </location>
</feature>
<dbReference type="Proteomes" id="UP000230292">
    <property type="component" value="Unassembled WGS sequence"/>
</dbReference>
<feature type="domain" description="YoaR-like putative peptidoglycan binding" evidence="3">
    <location>
        <begin position="143"/>
        <end position="245"/>
    </location>
</feature>
<dbReference type="Pfam" id="PF12229">
    <property type="entry name" value="PG_binding_4"/>
    <property type="match status" value="1"/>
</dbReference>
<evidence type="ECO:0000313" key="5">
    <source>
        <dbReference type="Proteomes" id="UP000230292"/>
    </source>
</evidence>
<evidence type="ECO:0000256" key="1">
    <source>
        <dbReference type="SAM" id="MobiDB-lite"/>
    </source>
</evidence>
<feature type="region of interest" description="Disordered" evidence="1">
    <location>
        <begin position="641"/>
        <end position="683"/>
    </location>
</feature>
<organism evidence="4 5">
    <name type="scientific">Candidatus Kerfeldbacteria bacterium CG15_BIG_FIL_POST_REV_8_21_14_020_45_12</name>
    <dbReference type="NCBI Taxonomy" id="2014247"/>
    <lineage>
        <taxon>Bacteria</taxon>
        <taxon>Candidatus Kerfeldiibacteriota</taxon>
    </lineage>
</organism>
<dbReference type="PANTHER" id="PTHR35788">
    <property type="entry name" value="EXPORTED PROTEIN-RELATED"/>
    <property type="match status" value="1"/>
</dbReference>
<gene>
    <name evidence="4" type="ORF">COW24_02220</name>
</gene>
<comment type="caution">
    <text evidence="4">The sequence shown here is derived from an EMBL/GenBank/DDBJ whole genome shotgun (WGS) entry which is preliminary data.</text>
</comment>
<keyword evidence="2" id="KW-0812">Transmembrane</keyword>
<dbReference type="Pfam" id="PF04294">
    <property type="entry name" value="VanW"/>
    <property type="match status" value="1"/>
</dbReference>
<evidence type="ECO:0000256" key="2">
    <source>
        <dbReference type="SAM" id="Phobius"/>
    </source>
</evidence>
<evidence type="ECO:0000313" key="4">
    <source>
        <dbReference type="EMBL" id="PIW37057.1"/>
    </source>
</evidence>
<protein>
    <recommendedName>
        <fullName evidence="3">YoaR-like putative peptidoglycan binding domain-containing protein</fullName>
    </recommendedName>
</protein>